<reference evidence="9" key="1">
    <citation type="journal article" date="2019" name="Int. J. Syst. Evol. Microbiol.">
        <title>The Global Catalogue of Microorganisms (GCM) 10K type strain sequencing project: providing services to taxonomists for standard genome sequencing and annotation.</title>
        <authorList>
            <consortium name="The Broad Institute Genomics Platform"/>
            <consortium name="The Broad Institute Genome Sequencing Center for Infectious Disease"/>
            <person name="Wu L."/>
            <person name="Ma J."/>
        </authorList>
    </citation>
    <scope>NUCLEOTIDE SEQUENCE [LARGE SCALE GENOMIC DNA]</scope>
    <source>
        <strain evidence="9">KCTC 42182</strain>
    </source>
</reference>
<sequence length="829" mass="86811">MRIRSSFLLFVAVIGVIVLGLAWRVISTGYADRQSALSARGLAATQGELLRFVELIGIERGAYNAALHEEKITDPKGDFLAKPAAVSDKTIAAALADARASGDPAINLRAIEKAESDLHDWRKRADGAVAKLLADRPKDVLNGYVPGLGRILSDLIPVLNAIDAAIARADSDVATPMTIARLAADLRATGSIRGTTTVNVVASGKPIPPATQQRLSELNGAVDAIWARIEIALGMMDPSANLKTKVDDTKKAFFTDLTGIYAQIRAASDKSEAYPFSMADFRAKQNPLLYTAGYMRDAAIDDALMVADRLVSMRSRQLMIESGITVVAIILLIGGGVFFLLRVVSPLGSMTGTMTRIAEGEAAEIGYTGRKDEIGDMAQALTVFQRNAEEKARLEGEQRGQAEAEARRMTAQRDSEAAISREIADFCGAMGDGDFSRRIDLAGKDGVFRDLSQQLNTLADTMQGMMSDLGHVLGGLAAGDLARKTSGSYKGAFATLADAARETIARLRDFAGRLTETTETVRTASAEISSGSQDLAQRTESQAASIEETAASMHEITTTVKQNADNAQAANQLAVTARDTAQKGGAVVRDAVTAVTQIEESARKIADIVGLIDEIAFQTNLLALNASVEAARAGEAGKGFAVVAQEVRALAQRSANASKDIKALISASNAQVKTGAGLVNQTGSSLDEIVAAIKKVSDIVAEIAAASREQATGLEQINTAVGSMDEMTQRNGALVEETSASAQALSEQAGQLAELVGFFRLGGEAARAPASTAARPAAAPKPAAAAAAPRPVAKPAPVVKPAARPAAPQPAAAKPKPVPAGGDDDWQEF</sequence>
<feature type="compositionally biased region" description="Low complexity" evidence="4">
    <location>
        <begin position="772"/>
        <end position="815"/>
    </location>
</feature>
<dbReference type="SMART" id="SM00304">
    <property type="entry name" value="HAMP"/>
    <property type="match status" value="2"/>
</dbReference>
<dbReference type="Pfam" id="PF00672">
    <property type="entry name" value="HAMP"/>
    <property type="match status" value="1"/>
</dbReference>
<evidence type="ECO:0000256" key="1">
    <source>
        <dbReference type="ARBA" id="ARBA00022481"/>
    </source>
</evidence>
<dbReference type="Pfam" id="PF00015">
    <property type="entry name" value="MCPsignal"/>
    <property type="match status" value="1"/>
</dbReference>
<dbReference type="CDD" id="cd11386">
    <property type="entry name" value="MCP_signal"/>
    <property type="match status" value="1"/>
</dbReference>
<evidence type="ECO:0000313" key="8">
    <source>
        <dbReference type="EMBL" id="MFC3675282.1"/>
    </source>
</evidence>
<dbReference type="EMBL" id="JBHRYJ010000001">
    <property type="protein sequence ID" value="MFC3675282.1"/>
    <property type="molecule type" value="Genomic_DNA"/>
</dbReference>
<feature type="transmembrane region" description="Helical" evidence="5">
    <location>
        <begin position="318"/>
        <end position="341"/>
    </location>
</feature>
<keyword evidence="9" id="KW-1185">Reference proteome</keyword>
<feature type="domain" description="Methyl-accepting transducer" evidence="6">
    <location>
        <begin position="517"/>
        <end position="746"/>
    </location>
</feature>
<proteinExistence type="inferred from homology"/>
<dbReference type="SUPFAM" id="SSF158472">
    <property type="entry name" value="HAMP domain-like"/>
    <property type="match status" value="1"/>
</dbReference>
<evidence type="ECO:0000256" key="4">
    <source>
        <dbReference type="SAM" id="MobiDB-lite"/>
    </source>
</evidence>
<organism evidence="8 9">
    <name type="scientific">Ferrovibrio xuzhouensis</name>
    <dbReference type="NCBI Taxonomy" id="1576914"/>
    <lineage>
        <taxon>Bacteria</taxon>
        <taxon>Pseudomonadati</taxon>
        <taxon>Pseudomonadota</taxon>
        <taxon>Alphaproteobacteria</taxon>
        <taxon>Rhodospirillales</taxon>
        <taxon>Rhodospirillaceae</taxon>
        <taxon>Ferrovibrio</taxon>
    </lineage>
</organism>
<feature type="region of interest" description="Disordered" evidence="4">
    <location>
        <begin position="772"/>
        <end position="829"/>
    </location>
</feature>
<feature type="domain" description="HAMP" evidence="7">
    <location>
        <begin position="421"/>
        <end position="467"/>
    </location>
</feature>
<keyword evidence="5" id="KW-1133">Transmembrane helix</keyword>
<evidence type="ECO:0000259" key="7">
    <source>
        <dbReference type="PROSITE" id="PS50885"/>
    </source>
</evidence>
<dbReference type="InterPro" id="IPR004089">
    <property type="entry name" value="MCPsignal_dom"/>
</dbReference>
<name>A0ABV7VEP9_9PROT</name>
<gene>
    <name evidence="8" type="ORF">ACFOOQ_06995</name>
</gene>
<evidence type="ECO:0000256" key="3">
    <source>
        <dbReference type="PROSITE-ProRule" id="PRU00284"/>
    </source>
</evidence>
<dbReference type="PANTHER" id="PTHR43531">
    <property type="entry name" value="PROTEIN ICFG"/>
    <property type="match status" value="1"/>
</dbReference>
<keyword evidence="5" id="KW-0812">Transmembrane</keyword>
<dbReference type="PROSITE" id="PS50885">
    <property type="entry name" value="HAMP"/>
    <property type="match status" value="2"/>
</dbReference>
<feature type="transmembrane region" description="Helical" evidence="5">
    <location>
        <begin position="6"/>
        <end position="26"/>
    </location>
</feature>
<evidence type="ECO:0000259" key="6">
    <source>
        <dbReference type="PROSITE" id="PS50111"/>
    </source>
</evidence>
<evidence type="ECO:0000256" key="2">
    <source>
        <dbReference type="ARBA" id="ARBA00029447"/>
    </source>
</evidence>
<comment type="caution">
    <text evidence="8">The sequence shown here is derived from an EMBL/GenBank/DDBJ whole genome shotgun (WGS) entry which is preliminary data.</text>
</comment>
<dbReference type="PROSITE" id="PS50111">
    <property type="entry name" value="CHEMOTAXIS_TRANSDUC_2"/>
    <property type="match status" value="1"/>
</dbReference>
<dbReference type="InterPro" id="IPR051310">
    <property type="entry name" value="MCP_chemotaxis"/>
</dbReference>
<protein>
    <submittedName>
        <fullName evidence="8">Methyl-accepting chemotaxis protein</fullName>
    </submittedName>
</protein>
<accession>A0ABV7VEP9</accession>
<dbReference type="RefSeq" id="WP_379723554.1">
    <property type="nucleotide sequence ID" value="NZ_JBHRYJ010000001.1"/>
</dbReference>
<evidence type="ECO:0000256" key="5">
    <source>
        <dbReference type="SAM" id="Phobius"/>
    </source>
</evidence>
<dbReference type="Proteomes" id="UP001595711">
    <property type="component" value="Unassembled WGS sequence"/>
</dbReference>
<dbReference type="SUPFAM" id="SSF58104">
    <property type="entry name" value="Methyl-accepting chemotaxis protein (MCP) signaling domain"/>
    <property type="match status" value="1"/>
</dbReference>
<evidence type="ECO:0000313" key="9">
    <source>
        <dbReference type="Proteomes" id="UP001595711"/>
    </source>
</evidence>
<dbReference type="InterPro" id="IPR003660">
    <property type="entry name" value="HAMP_dom"/>
</dbReference>
<keyword evidence="1" id="KW-0488">Methylation</keyword>
<dbReference type="PANTHER" id="PTHR43531:SF14">
    <property type="entry name" value="METHYL-ACCEPTING CHEMOTAXIS PROTEIN I-RELATED"/>
    <property type="match status" value="1"/>
</dbReference>
<feature type="domain" description="HAMP" evidence="7">
    <location>
        <begin position="341"/>
        <end position="393"/>
    </location>
</feature>
<dbReference type="SMART" id="SM00283">
    <property type="entry name" value="MA"/>
    <property type="match status" value="1"/>
</dbReference>
<keyword evidence="3" id="KW-0807">Transducer</keyword>
<dbReference type="Gene3D" id="6.10.340.10">
    <property type="match status" value="1"/>
</dbReference>
<keyword evidence="5" id="KW-0472">Membrane</keyword>
<dbReference type="Gene3D" id="1.10.287.950">
    <property type="entry name" value="Methyl-accepting chemotaxis protein"/>
    <property type="match status" value="1"/>
</dbReference>
<comment type="similarity">
    <text evidence="2">Belongs to the methyl-accepting chemotaxis (MCP) protein family.</text>
</comment>